<dbReference type="PROSITE" id="PS51257">
    <property type="entry name" value="PROKAR_LIPOPROTEIN"/>
    <property type="match status" value="1"/>
</dbReference>
<keyword evidence="1 3" id="KW-0378">Hydrolase</keyword>
<dbReference type="InterPro" id="IPR052369">
    <property type="entry name" value="UG_Glycosaminoglycan_Hydrolase"/>
</dbReference>
<organism evidence="3 4">
    <name type="scientific">Reichenbachiella ulvae</name>
    <dbReference type="NCBI Taxonomy" id="2980104"/>
    <lineage>
        <taxon>Bacteria</taxon>
        <taxon>Pseudomonadati</taxon>
        <taxon>Bacteroidota</taxon>
        <taxon>Cytophagia</taxon>
        <taxon>Cytophagales</taxon>
        <taxon>Reichenbachiellaceae</taxon>
        <taxon>Reichenbachiella</taxon>
    </lineage>
</organism>
<sequence>MSRLNLLVIGCLFFFFSCEEKSSSEESKKEQQHTDIKSTLTGRFDYLLQYEVDSVGFPRCLEEDKSVRGVPSKDWTSGFFPGSLMYIYQLTGDQKYLDRALEWLPYMEKEKWNDYTHDMGFKVYCSFGNAYEITKEESYKEVIIQSAKTLMTRYSPTVGCIKSWEFGKEKWDFPVIIDNMMNLELLFEATQLSGDSSFYQAAVSHAEKTMVNHYRPDHSSYHVVDYNPETGEVQNKLTHQGLNVESLWSRGQGWGLYGYTMVYRYTGDEKFLNHAKKIADFVIELSNQTDDNILYWDMSDPNIPDAPKDASASAVVASALLELAAQTNEQSYSDYANSLIEVLKSDAYVLPSGLVVPFVLGHSTGNYPKDDEIDVPIAYGDYYFLEAMYRAKTNQYE</sequence>
<comment type="caution">
    <text evidence="3">The sequence shown here is derived from an EMBL/GenBank/DDBJ whole genome shotgun (WGS) entry which is preliminary data.</text>
</comment>
<dbReference type="InterPro" id="IPR010905">
    <property type="entry name" value="Glyco_hydro_88"/>
</dbReference>
<dbReference type="PANTHER" id="PTHR36845">
    <property type="entry name" value="HYDROLASE, PUTATIVE (AFU_ORTHOLOGUE AFUA_7G05090)-RELATED"/>
    <property type="match status" value="1"/>
</dbReference>
<reference evidence="3 4" key="1">
    <citation type="submission" date="2022-10" db="EMBL/GenBank/DDBJ databases">
        <title>Comparative genomics and taxonomic characterization of three novel marine species of genus Reichenbachiella exhibiting antioxidant and polysaccharide degradation activities.</title>
        <authorList>
            <person name="Muhammad N."/>
            <person name="Lee Y.-J."/>
            <person name="Ko J."/>
            <person name="Kim S.-G."/>
        </authorList>
    </citation>
    <scope>NUCLEOTIDE SEQUENCE [LARGE SCALE GENOMIC DNA]</scope>
    <source>
        <strain evidence="3 4">ABR2-5</strain>
    </source>
</reference>
<dbReference type="GO" id="GO:0016787">
    <property type="term" value="F:hydrolase activity"/>
    <property type="evidence" value="ECO:0007669"/>
    <property type="project" value="UniProtKB-KW"/>
</dbReference>
<comment type="similarity">
    <text evidence="2">Belongs to the glycosyl hydrolase 88 family.</text>
</comment>
<dbReference type="Proteomes" id="UP001300692">
    <property type="component" value="Unassembled WGS sequence"/>
</dbReference>
<dbReference type="Pfam" id="PF07470">
    <property type="entry name" value="Glyco_hydro_88"/>
    <property type="match status" value="1"/>
</dbReference>
<dbReference type="EMBL" id="JAOYOD010000001">
    <property type="protein sequence ID" value="MCV9387302.1"/>
    <property type="molecule type" value="Genomic_DNA"/>
</dbReference>
<evidence type="ECO:0000256" key="1">
    <source>
        <dbReference type="ARBA" id="ARBA00022801"/>
    </source>
</evidence>
<dbReference type="Gene3D" id="1.50.10.10">
    <property type="match status" value="1"/>
</dbReference>
<protein>
    <submittedName>
        <fullName evidence="3">Glycoside hydrolase family 88 protein</fullName>
    </submittedName>
</protein>
<keyword evidence="4" id="KW-1185">Reference proteome</keyword>
<dbReference type="RefSeq" id="WP_264138127.1">
    <property type="nucleotide sequence ID" value="NZ_JAOYOD010000001.1"/>
</dbReference>
<name>A0ABT3CUI8_9BACT</name>
<dbReference type="SUPFAM" id="SSF48208">
    <property type="entry name" value="Six-hairpin glycosidases"/>
    <property type="match status" value="1"/>
</dbReference>
<dbReference type="InterPro" id="IPR012341">
    <property type="entry name" value="6hp_glycosidase-like_sf"/>
</dbReference>
<dbReference type="InterPro" id="IPR008928">
    <property type="entry name" value="6-hairpin_glycosidase_sf"/>
</dbReference>
<proteinExistence type="inferred from homology"/>
<evidence type="ECO:0000313" key="4">
    <source>
        <dbReference type="Proteomes" id="UP001300692"/>
    </source>
</evidence>
<evidence type="ECO:0000313" key="3">
    <source>
        <dbReference type="EMBL" id="MCV9387302.1"/>
    </source>
</evidence>
<dbReference type="PANTHER" id="PTHR36845:SF1">
    <property type="entry name" value="HYDROLASE, PUTATIVE (AFU_ORTHOLOGUE AFUA_7G05090)-RELATED"/>
    <property type="match status" value="1"/>
</dbReference>
<accession>A0ABT3CUI8</accession>
<evidence type="ECO:0000256" key="2">
    <source>
        <dbReference type="ARBA" id="ARBA00038358"/>
    </source>
</evidence>
<gene>
    <name evidence="3" type="ORF">N7U62_11550</name>
</gene>